<gene>
    <name evidence="1" type="ORF">GCM10011415_02120</name>
</gene>
<evidence type="ECO:0000313" key="2">
    <source>
        <dbReference type="Proteomes" id="UP000617145"/>
    </source>
</evidence>
<dbReference type="Proteomes" id="UP000617145">
    <property type="component" value="Unassembled WGS sequence"/>
</dbReference>
<reference evidence="1" key="1">
    <citation type="journal article" date="2014" name="Int. J. Syst. Evol. Microbiol.">
        <title>Complete genome sequence of Corynebacterium casei LMG S-19264T (=DSM 44701T), isolated from a smear-ripened cheese.</title>
        <authorList>
            <consortium name="US DOE Joint Genome Institute (JGI-PGF)"/>
            <person name="Walter F."/>
            <person name="Albersmeier A."/>
            <person name="Kalinowski J."/>
            <person name="Ruckert C."/>
        </authorList>
    </citation>
    <scope>NUCLEOTIDE SEQUENCE</scope>
    <source>
        <strain evidence="1">CGMCC 1.15762</strain>
    </source>
</reference>
<comment type="caution">
    <text evidence="1">The sequence shown here is derived from an EMBL/GenBank/DDBJ whole genome shotgun (WGS) entry which is preliminary data.</text>
</comment>
<keyword evidence="2" id="KW-1185">Reference proteome</keyword>
<name>A0A8J3EDH3_9RHOB</name>
<reference evidence="1" key="2">
    <citation type="submission" date="2020-09" db="EMBL/GenBank/DDBJ databases">
        <authorList>
            <person name="Sun Q."/>
            <person name="Zhou Y."/>
        </authorList>
    </citation>
    <scope>NUCLEOTIDE SEQUENCE</scope>
    <source>
        <strain evidence="1">CGMCC 1.15762</strain>
    </source>
</reference>
<protein>
    <submittedName>
        <fullName evidence="1">Uncharacterized protein</fullName>
    </submittedName>
</protein>
<organism evidence="1 2">
    <name type="scientific">Salipiger pallidus</name>
    <dbReference type="NCBI Taxonomy" id="1775170"/>
    <lineage>
        <taxon>Bacteria</taxon>
        <taxon>Pseudomonadati</taxon>
        <taxon>Pseudomonadota</taxon>
        <taxon>Alphaproteobacteria</taxon>
        <taxon>Rhodobacterales</taxon>
        <taxon>Roseobacteraceae</taxon>
        <taxon>Salipiger</taxon>
    </lineage>
</organism>
<dbReference type="EMBL" id="BMJV01000001">
    <property type="protein sequence ID" value="GGG59763.1"/>
    <property type="molecule type" value="Genomic_DNA"/>
</dbReference>
<dbReference type="InterPro" id="IPR044000">
    <property type="entry name" value="Phage_tube_2"/>
</dbReference>
<dbReference type="Pfam" id="PF18906">
    <property type="entry name" value="Phage_tube_2"/>
    <property type="match status" value="1"/>
</dbReference>
<accession>A0A8J3EDH3</accession>
<evidence type="ECO:0000313" key="1">
    <source>
        <dbReference type="EMBL" id="GGG59763.1"/>
    </source>
</evidence>
<dbReference type="AlphaFoldDB" id="A0A8J3EDH3"/>
<dbReference type="RefSeq" id="WP_188787979.1">
    <property type="nucleotide sequence ID" value="NZ_BMJV01000001.1"/>
</dbReference>
<proteinExistence type="predicted"/>
<sequence length="322" mass="33736">MPNARGDRAKFLSRRQAAFGAAEAAAAGGFYLMPFYSYNVVPSGELANDEAIRGDAFPGDTVAGLRNLAGGIEVPMGLDSIGWHLAQILGLPETSGTGPYTHVFTAKANPAILLATHGISHTDTVAHFVQDSLAIAGLEITAQKNGTRQRVTLNMVGREEVKAGATLDASPVAFSPDPVPVGFQGGLTLDGNDAAVTQVSLTLNTGREADQETMNGLATADDISPGMWDLSGALTGRFRSTTLYDAASAGTPLSLVLSWPMNASYSLSLRVPSVTLERNGLPIDGRGVISQNFNWRANRPAVGQELFEVTLVNSTSDYANAA</sequence>